<dbReference type="Pfam" id="PF01370">
    <property type="entry name" value="Epimerase"/>
    <property type="match status" value="1"/>
</dbReference>
<evidence type="ECO:0000313" key="2">
    <source>
        <dbReference type="EMBL" id="KKO46979.1"/>
    </source>
</evidence>
<comment type="caution">
    <text evidence="2">The sequence shown here is derived from an EMBL/GenBank/DDBJ whole genome shotgun (WGS) entry which is preliminary data.</text>
</comment>
<dbReference type="PANTHER" id="PTHR43245">
    <property type="entry name" value="BIFUNCTIONAL POLYMYXIN RESISTANCE PROTEIN ARNA"/>
    <property type="match status" value="1"/>
</dbReference>
<dbReference type="Proteomes" id="UP000034228">
    <property type="component" value="Unassembled WGS sequence"/>
</dbReference>
<dbReference type="PATRIC" id="fig|336831.14.peg.3827"/>
<keyword evidence="3" id="KW-1185">Reference proteome</keyword>
<protein>
    <submittedName>
        <fullName evidence="2">UDP-glucose 4-epimerase</fullName>
    </submittedName>
</protein>
<gene>
    <name evidence="2" type="ORF">WG68_03340</name>
</gene>
<dbReference type="AlphaFoldDB" id="A0A0M2V963"/>
<dbReference type="OrthoDB" id="9801056at2"/>
<name>A0A0M2V963_9GAMM</name>
<dbReference type="EMBL" id="LAHO01000002">
    <property type="protein sequence ID" value="KKO46979.1"/>
    <property type="molecule type" value="Genomic_DNA"/>
</dbReference>
<organism evidence="2 3">
    <name type="scientific">Arsukibacterium ikkense</name>
    <dbReference type="NCBI Taxonomy" id="336831"/>
    <lineage>
        <taxon>Bacteria</taxon>
        <taxon>Pseudomonadati</taxon>
        <taxon>Pseudomonadota</taxon>
        <taxon>Gammaproteobacteria</taxon>
        <taxon>Chromatiales</taxon>
        <taxon>Chromatiaceae</taxon>
        <taxon>Arsukibacterium</taxon>
    </lineage>
</organism>
<dbReference type="InterPro" id="IPR050177">
    <property type="entry name" value="Lipid_A_modif_metabolic_enz"/>
</dbReference>
<dbReference type="Gene3D" id="3.40.50.720">
    <property type="entry name" value="NAD(P)-binding Rossmann-like Domain"/>
    <property type="match status" value="1"/>
</dbReference>
<evidence type="ECO:0000259" key="1">
    <source>
        <dbReference type="Pfam" id="PF01370"/>
    </source>
</evidence>
<dbReference type="CDD" id="cd05232">
    <property type="entry name" value="UDP_G4E_4_SDR_e"/>
    <property type="match status" value="1"/>
</dbReference>
<evidence type="ECO:0000313" key="3">
    <source>
        <dbReference type="Proteomes" id="UP000034228"/>
    </source>
</evidence>
<accession>A0A0M2V963</accession>
<reference evidence="2 3" key="1">
    <citation type="submission" date="2015-03" db="EMBL/GenBank/DDBJ databases">
        <title>Draft genome sequences of two protease-producing strains of Arsukibacterium isolated from two cold and alkaline environments.</title>
        <authorList>
            <person name="Lylloff J.E."/>
            <person name="Skov L.B."/>
            <person name="Jepsen M."/>
            <person name="Hallin P.F."/>
            <person name="Sorensen S.J."/>
            <person name="Stougaard P."/>
            <person name="Glaring M.A."/>
        </authorList>
    </citation>
    <scope>NUCLEOTIDE SEQUENCE [LARGE SCALE GENOMIC DNA]</scope>
    <source>
        <strain evidence="2 3">GCM72</strain>
    </source>
</reference>
<sequence>MSGKVSLLISGASGFVGKQLLNQLTKFEAYTFNCAVRAENSNVPFPVVIRSIDTNTNWSSALEGKQVVLHMAGRAHIMRDDSTDPLTEYRKVNVAGTLNLARQAAASGVKRFIFISSVKVNGEATAPATLFKHDDEPQPQDFYGVSKAEAEAGLKQLAAETGMEIVIIRPPLVYGPGVKANFATMLKWAQKNLPLPFGAIHNRRSMVALDNLVDLIITCISHPNAANQTFLVSDDQDISTTELLQMMTRAAGKKPRLLPVPVSWLKLAGKLTGKQAVIDRLSGNLQVDIEHTKNTLSWSPPVSVEEGIKRCFTKEDLC</sequence>
<proteinExistence type="predicted"/>
<dbReference type="SUPFAM" id="SSF51735">
    <property type="entry name" value="NAD(P)-binding Rossmann-fold domains"/>
    <property type="match status" value="1"/>
</dbReference>
<dbReference type="InterPro" id="IPR001509">
    <property type="entry name" value="Epimerase_deHydtase"/>
</dbReference>
<dbReference type="PANTHER" id="PTHR43245:SF58">
    <property type="entry name" value="BLL5923 PROTEIN"/>
    <property type="match status" value="1"/>
</dbReference>
<dbReference type="STRING" id="336831.WG68_03340"/>
<dbReference type="InterPro" id="IPR036291">
    <property type="entry name" value="NAD(P)-bd_dom_sf"/>
</dbReference>
<dbReference type="RefSeq" id="WP_046556227.1">
    <property type="nucleotide sequence ID" value="NZ_LAHO01000002.1"/>
</dbReference>
<feature type="domain" description="NAD-dependent epimerase/dehydratase" evidence="1">
    <location>
        <begin position="8"/>
        <end position="227"/>
    </location>
</feature>